<gene>
    <name evidence="2" type="ORF">U7230_02415</name>
</gene>
<dbReference type="InterPro" id="IPR000944">
    <property type="entry name" value="Tscrpt_reg_Rrf2"/>
</dbReference>
<sequence length="94" mass="10714">MEDDRLLAIHEEIVQVLLQQDASYARPMPSWELARLLNVAPSYVREQVGVLRRHRLVSVRRGRGGGYYLSPANRQRHHARMRRSAPGTTTGPAN</sequence>
<dbReference type="PROSITE" id="PS51197">
    <property type="entry name" value="HTH_RRF2_2"/>
    <property type="match status" value="1"/>
</dbReference>
<name>A0ABZ1BZC3_9FIRM</name>
<organism evidence="2 3">
    <name type="scientific">Carboxydichorda subterranea</name>
    <dbReference type="NCBI Taxonomy" id="3109565"/>
    <lineage>
        <taxon>Bacteria</taxon>
        <taxon>Bacillati</taxon>
        <taxon>Bacillota</taxon>
        <taxon>Limnochordia</taxon>
        <taxon>Limnochordales</taxon>
        <taxon>Geochordaceae</taxon>
        <taxon>Carboxydichorda</taxon>
    </lineage>
</organism>
<reference evidence="2 3" key="1">
    <citation type="journal article" date="2024" name="Front. Microbiol.">
        <title>Novel thermophilic genera Geochorda gen. nov. and Carboxydochorda gen. nov. from the deep terrestrial subsurface reveal the ecophysiological diversity in the class Limnochordia.</title>
        <authorList>
            <person name="Karnachuk O.V."/>
            <person name="Lukina A.P."/>
            <person name="Avakyan M.R."/>
            <person name="Kadnikov V.V."/>
            <person name="Begmatov S."/>
            <person name="Beletsky A.V."/>
            <person name="Vlasova K.G."/>
            <person name="Novikov A.A."/>
            <person name="Shcherbakova V.A."/>
            <person name="Mardanov A.V."/>
            <person name="Ravin N.V."/>
        </authorList>
    </citation>
    <scope>NUCLEOTIDE SEQUENCE [LARGE SCALE GENOMIC DNA]</scope>
    <source>
        <strain evidence="2 3">L945</strain>
    </source>
</reference>
<dbReference type="CDD" id="cd00090">
    <property type="entry name" value="HTH_ARSR"/>
    <property type="match status" value="1"/>
</dbReference>
<accession>A0ABZ1BZC3</accession>
<proteinExistence type="predicted"/>
<feature type="region of interest" description="Disordered" evidence="1">
    <location>
        <begin position="67"/>
        <end position="94"/>
    </location>
</feature>
<dbReference type="InterPro" id="IPR011991">
    <property type="entry name" value="ArsR-like_HTH"/>
</dbReference>
<dbReference type="Gene3D" id="1.10.10.10">
    <property type="entry name" value="Winged helix-like DNA-binding domain superfamily/Winged helix DNA-binding domain"/>
    <property type="match status" value="1"/>
</dbReference>
<dbReference type="Proteomes" id="UP001332192">
    <property type="component" value="Chromosome"/>
</dbReference>
<evidence type="ECO:0000313" key="3">
    <source>
        <dbReference type="Proteomes" id="UP001332192"/>
    </source>
</evidence>
<dbReference type="InterPro" id="IPR036388">
    <property type="entry name" value="WH-like_DNA-bd_sf"/>
</dbReference>
<evidence type="ECO:0000313" key="2">
    <source>
        <dbReference type="EMBL" id="WRP17885.1"/>
    </source>
</evidence>
<protein>
    <submittedName>
        <fullName evidence="2">Rrf2 family transcriptional regulator</fullName>
    </submittedName>
</protein>
<evidence type="ECO:0000256" key="1">
    <source>
        <dbReference type="SAM" id="MobiDB-lite"/>
    </source>
</evidence>
<feature type="compositionally biased region" description="Basic residues" evidence="1">
    <location>
        <begin position="74"/>
        <end position="83"/>
    </location>
</feature>
<dbReference type="RefSeq" id="WP_324717156.1">
    <property type="nucleotide sequence ID" value="NZ_CP141615.1"/>
</dbReference>
<keyword evidence="3" id="KW-1185">Reference proteome</keyword>
<dbReference type="EMBL" id="CP141615">
    <property type="protein sequence ID" value="WRP17885.1"/>
    <property type="molecule type" value="Genomic_DNA"/>
</dbReference>
<dbReference type="InterPro" id="IPR036390">
    <property type="entry name" value="WH_DNA-bd_sf"/>
</dbReference>
<dbReference type="Pfam" id="PF02082">
    <property type="entry name" value="Rrf2"/>
    <property type="match status" value="1"/>
</dbReference>
<dbReference type="SUPFAM" id="SSF46785">
    <property type="entry name" value="Winged helix' DNA-binding domain"/>
    <property type="match status" value="1"/>
</dbReference>